<dbReference type="SUPFAM" id="SSF54060">
    <property type="entry name" value="His-Me finger endonucleases"/>
    <property type="match status" value="1"/>
</dbReference>
<accession>A0A128FKZ4</accession>
<dbReference type="GO" id="GO:0042742">
    <property type="term" value="P:defense response to bacterium"/>
    <property type="evidence" value="ECO:0007669"/>
    <property type="project" value="UniProtKB-KW"/>
</dbReference>
<feature type="region of interest" description="Disordered" evidence="8">
    <location>
        <begin position="79"/>
        <end position="118"/>
    </location>
</feature>
<dbReference type="GO" id="GO:0019835">
    <property type="term" value="P:cytolysis"/>
    <property type="evidence" value="ECO:0007669"/>
    <property type="project" value="InterPro"/>
</dbReference>
<dbReference type="InterPro" id="IPR037146">
    <property type="entry name" value="Colicin/pyocin_DNase_dom_sf"/>
</dbReference>
<gene>
    <name evidence="10" type="primary">pys2_2</name>
    <name evidence="10" type="ORF">GMA8713_04985</name>
</gene>
<dbReference type="Pfam" id="PF21431">
    <property type="entry name" value="Col-Pyo_DNase"/>
    <property type="match status" value="1"/>
</dbReference>
<evidence type="ECO:0000256" key="6">
    <source>
        <dbReference type="ARBA" id="ARBA00023022"/>
    </source>
</evidence>
<evidence type="ECO:0000256" key="2">
    <source>
        <dbReference type="ARBA" id="ARBA00022529"/>
    </source>
</evidence>
<evidence type="ECO:0000313" key="10">
    <source>
        <dbReference type="EMBL" id="CZF86944.1"/>
    </source>
</evidence>
<sequence>MSLRVVKATDLMAYEFGKVEGGFQQMSARDLERVLPDGMAIDVFKNKLYDGQLVLLNDAPNVPALQAQKGTMGNTTWRVNPEASNHLSPQAQQAMVSRTKVQGAPASSGGSLNPPLPQPHYTPEAVVADPPPEPIAPTKISENFGKPAQADKVFAKSCTRPYGDTQACEEALKAPNFGMMAAMVPAQALDASGRLPLTKLTGNTTRMPLNWGLTGEIAKSAAKRANFLALAFWPSQLGDGTLYTDEELAQLPEAATRVRFRLYQDEHGNPQAIGIHTGEGNPYGDTVRRISAEAVEDRFEAKVDEEITLTWFPDDSDKVLTAGTSFPDTSGLEISNILVRPIEDDGQELTTLVYPNPEAEHIELIVTFPADSGIPPLYLVFSSPRNKPGGVTGQGEDITGIWLESAGKDLGSPIPSQIADKMRGREFSSFDKFREAFWKEVYADEELRSQFRPGNQGNLKKGRAPKAVPSEWHFEKASFELHHVKEIQHGGAVYDVDNIRIVTPKNHNRIHYG</sequence>
<dbReference type="InterPro" id="IPR044925">
    <property type="entry name" value="His-Me_finger_sf"/>
</dbReference>
<dbReference type="Gene3D" id="3.90.540.10">
    <property type="entry name" value="Colicin/pyocin, DNase domain"/>
    <property type="match status" value="1"/>
</dbReference>
<keyword evidence="6" id="KW-0044">Antibiotic</keyword>
<dbReference type="SUPFAM" id="SSF69369">
    <property type="entry name" value="Cloacin translocation domain"/>
    <property type="match status" value="1"/>
</dbReference>
<evidence type="ECO:0000256" key="3">
    <source>
        <dbReference type="ARBA" id="ARBA00022722"/>
    </source>
</evidence>
<dbReference type="GO" id="GO:0004519">
    <property type="term" value="F:endonuclease activity"/>
    <property type="evidence" value="ECO:0007669"/>
    <property type="project" value="UniProtKB-KW"/>
</dbReference>
<dbReference type="Proteomes" id="UP000073601">
    <property type="component" value="Unassembled WGS sequence"/>
</dbReference>
<evidence type="ECO:0000256" key="5">
    <source>
        <dbReference type="ARBA" id="ARBA00022801"/>
    </source>
</evidence>
<dbReference type="Pfam" id="PF06958">
    <property type="entry name" value="Pyocin_S"/>
    <property type="match status" value="1"/>
</dbReference>
<evidence type="ECO:0000313" key="11">
    <source>
        <dbReference type="Proteomes" id="UP000073601"/>
    </source>
</evidence>
<reference evidence="11" key="1">
    <citation type="submission" date="2016-02" db="EMBL/GenBank/DDBJ databases">
        <authorList>
            <person name="Rodrigo-Torres Lidia"/>
            <person name="Arahal R.David."/>
        </authorList>
    </citation>
    <scope>NUCLEOTIDE SEQUENCE [LARGE SCALE GENOMIC DNA]</scope>
    <source>
        <strain evidence="11">CECT 8713</strain>
    </source>
</reference>
<dbReference type="InterPro" id="IPR003060">
    <property type="entry name" value="Pyocin_killer"/>
</dbReference>
<keyword evidence="3" id="KW-0540">Nuclease</keyword>
<evidence type="ECO:0000256" key="7">
    <source>
        <dbReference type="ARBA" id="ARBA00023048"/>
    </source>
</evidence>
<dbReference type="EC" id="3.1.-.-" evidence="10"/>
<proteinExistence type="inferred from homology"/>
<dbReference type="EMBL" id="FIZY01000098">
    <property type="protein sequence ID" value="CZF86944.1"/>
    <property type="molecule type" value="Genomic_DNA"/>
</dbReference>
<dbReference type="CDD" id="cd00085">
    <property type="entry name" value="HNHc"/>
    <property type="match status" value="1"/>
</dbReference>
<evidence type="ECO:0000256" key="1">
    <source>
        <dbReference type="ARBA" id="ARBA00006811"/>
    </source>
</evidence>
<keyword evidence="4" id="KW-0255">Endonuclease</keyword>
<keyword evidence="7" id="KW-0078">Bacteriocin</keyword>
<dbReference type="PRINTS" id="PR01300">
    <property type="entry name" value="PYOCINKILLER"/>
</dbReference>
<keyword evidence="11" id="KW-1185">Reference proteome</keyword>
<evidence type="ECO:0000259" key="9">
    <source>
        <dbReference type="Pfam" id="PF06958"/>
    </source>
</evidence>
<dbReference type="InterPro" id="IPR003615">
    <property type="entry name" value="HNH_nuc"/>
</dbReference>
<keyword evidence="5 10" id="KW-0378">Hydrolase</keyword>
<feature type="compositionally biased region" description="Polar residues" evidence="8">
    <location>
        <begin position="79"/>
        <end position="100"/>
    </location>
</feature>
<dbReference type="InterPro" id="IPR036302">
    <property type="entry name" value="Pyosin/cloacin_T_dom_sf"/>
</dbReference>
<dbReference type="AlphaFoldDB" id="A0A128FKZ4"/>
<feature type="domain" description="Pyosin/cloacin translocation" evidence="9">
    <location>
        <begin position="245"/>
        <end position="380"/>
    </location>
</feature>
<dbReference type="GO" id="GO:0031640">
    <property type="term" value="P:killing of cells of another organism"/>
    <property type="evidence" value="ECO:0007669"/>
    <property type="project" value="UniProtKB-KW"/>
</dbReference>
<keyword evidence="2" id="KW-0929">Antimicrobial</keyword>
<organism evidence="10 11">
    <name type="scientific">Grimontia marina</name>
    <dbReference type="NCBI Taxonomy" id="646534"/>
    <lineage>
        <taxon>Bacteria</taxon>
        <taxon>Pseudomonadati</taxon>
        <taxon>Pseudomonadota</taxon>
        <taxon>Gammaproteobacteria</taxon>
        <taxon>Vibrionales</taxon>
        <taxon>Vibrionaceae</taxon>
        <taxon>Grimontia</taxon>
    </lineage>
</organism>
<dbReference type="GO" id="GO:0016787">
    <property type="term" value="F:hydrolase activity"/>
    <property type="evidence" value="ECO:0007669"/>
    <property type="project" value="UniProtKB-KW"/>
</dbReference>
<name>A0A128FKZ4_9GAMM</name>
<comment type="similarity">
    <text evidence="1">Belongs to the colicin/pyosin nuclease family.</text>
</comment>
<dbReference type="InterPro" id="IPR016128">
    <property type="entry name" value="Pyosin/cloacin_T_dom"/>
</dbReference>
<evidence type="ECO:0000256" key="4">
    <source>
        <dbReference type="ARBA" id="ARBA00022759"/>
    </source>
</evidence>
<protein>
    <submittedName>
        <fullName evidence="10">Pyocin-S2</fullName>
        <ecNumber evidence="10">3.1.-.-</ecNumber>
    </submittedName>
</protein>
<dbReference type="GO" id="GO:0005102">
    <property type="term" value="F:signaling receptor binding"/>
    <property type="evidence" value="ECO:0007669"/>
    <property type="project" value="InterPro"/>
</dbReference>
<evidence type="ECO:0000256" key="8">
    <source>
        <dbReference type="SAM" id="MobiDB-lite"/>
    </source>
</evidence>